<feature type="domain" description="Metalloprotease TldD/E C-terminal" evidence="6">
    <location>
        <begin position="227"/>
        <end position="458"/>
    </location>
</feature>
<dbReference type="FunFam" id="3.30.2290.10:FF:000003">
    <property type="entry name" value="Zinc-dependent protease, TldD/PmbA family"/>
    <property type="match status" value="1"/>
</dbReference>
<feature type="domain" description="Metalloprotease TldD/E N-terminal" evidence="5">
    <location>
        <begin position="22"/>
        <end position="81"/>
    </location>
</feature>
<organism evidence="8 9">
    <name type="scientific">Tectimicrobiota bacterium</name>
    <dbReference type="NCBI Taxonomy" id="2528274"/>
    <lineage>
        <taxon>Bacteria</taxon>
        <taxon>Pseudomonadati</taxon>
        <taxon>Nitrospinota/Tectimicrobiota group</taxon>
        <taxon>Candidatus Tectimicrobiota</taxon>
    </lineage>
</organism>
<evidence type="ECO:0000256" key="1">
    <source>
        <dbReference type="ARBA" id="ARBA00005836"/>
    </source>
</evidence>
<evidence type="ECO:0000259" key="5">
    <source>
        <dbReference type="Pfam" id="PF01523"/>
    </source>
</evidence>
<evidence type="ECO:0000256" key="3">
    <source>
        <dbReference type="ARBA" id="ARBA00022801"/>
    </source>
</evidence>
<evidence type="ECO:0000313" key="8">
    <source>
        <dbReference type="EMBL" id="MBI4596748.1"/>
    </source>
</evidence>
<sequence>MINESILPEILNRALDGGGDFAEIFVEETVRNQLHLTGQKIEQAVSGRDWGAGIRIFLQHQALYAYTNDLSKKGLMSTAKSISQVAQKEKSSLPLNFVRMRIPDRHPASINPEKILPGEKIRIMLKADKLARSVDRLISQVEVTYLDEVQQVLIANSQGVLARDKRTRTRLFIMVIASNNGEKQVGSAGPGAMHGYEFMRELDVEAWVNKAAQTASAMIRAQYAPGGQMPVIIQRGFGGVIFHEACGHALEATAIAQKASIFQDKMGQPIASPILSAVDDGTIPHEWGSSNIDDEGTATERTLLIEKGILKSYMVDLLSGQKLGLNSTGSGRRQSYKFPPVARMRNSFILPGNSTLEEMIAETSYGLLAKQMGGGSVNPATGDFNFAVQEGYLIEKGKIGQAVRGATLIGNGAKVLHDIDMIGHQLELAQGMCGAASGMVPVNVGQPDLRVKSLIVGGR</sequence>
<keyword evidence="2" id="KW-0645">Protease</keyword>
<dbReference type="SUPFAM" id="SSF111283">
    <property type="entry name" value="Putative modulator of DNA gyrase, PmbA/TldD"/>
    <property type="match status" value="1"/>
</dbReference>
<dbReference type="AlphaFoldDB" id="A0A933GMP6"/>
<evidence type="ECO:0000256" key="2">
    <source>
        <dbReference type="ARBA" id="ARBA00022670"/>
    </source>
</evidence>
<evidence type="ECO:0000256" key="4">
    <source>
        <dbReference type="ARBA" id="ARBA00023049"/>
    </source>
</evidence>
<evidence type="ECO:0000313" key="9">
    <source>
        <dbReference type="Proteomes" id="UP000772181"/>
    </source>
</evidence>
<comment type="caution">
    <text evidence="8">The sequence shown here is derived from an EMBL/GenBank/DDBJ whole genome shotgun (WGS) entry which is preliminary data.</text>
</comment>
<proteinExistence type="inferred from homology"/>
<keyword evidence="4" id="KW-0482">Metalloprotease</keyword>
<dbReference type="Pfam" id="PF19290">
    <property type="entry name" value="PmbA_TldD_2nd"/>
    <property type="match status" value="1"/>
</dbReference>
<dbReference type="Gene3D" id="3.30.2290.10">
    <property type="entry name" value="PmbA/TldD superfamily"/>
    <property type="match status" value="1"/>
</dbReference>
<reference evidence="8" key="1">
    <citation type="submission" date="2020-07" db="EMBL/GenBank/DDBJ databases">
        <title>Huge and variable diversity of episymbiotic CPR bacteria and DPANN archaea in groundwater ecosystems.</title>
        <authorList>
            <person name="He C.Y."/>
            <person name="Keren R."/>
            <person name="Whittaker M."/>
            <person name="Farag I.F."/>
            <person name="Doudna J."/>
            <person name="Cate J.H.D."/>
            <person name="Banfield J.F."/>
        </authorList>
    </citation>
    <scope>NUCLEOTIDE SEQUENCE</scope>
    <source>
        <strain evidence="8">NC_groundwater_1482_Ag_S-0.65um_47_24</strain>
    </source>
</reference>
<dbReference type="InterPro" id="IPR036059">
    <property type="entry name" value="TldD/PmbA_sf"/>
</dbReference>
<gene>
    <name evidence="8" type="ORF">HY730_10320</name>
</gene>
<dbReference type="Pfam" id="PF01523">
    <property type="entry name" value="PmbA_TldD_1st"/>
    <property type="match status" value="1"/>
</dbReference>
<dbReference type="InterPro" id="IPR045569">
    <property type="entry name" value="Metalloprtase-TldD/E_C"/>
</dbReference>
<evidence type="ECO:0000259" key="7">
    <source>
        <dbReference type="Pfam" id="PF19290"/>
    </source>
</evidence>
<evidence type="ECO:0000259" key="6">
    <source>
        <dbReference type="Pfam" id="PF19289"/>
    </source>
</evidence>
<dbReference type="InterPro" id="IPR051463">
    <property type="entry name" value="Peptidase_U62_metallo"/>
</dbReference>
<dbReference type="InterPro" id="IPR035068">
    <property type="entry name" value="TldD/PmbA_N"/>
</dbReference>
<dbReference type="InterPro" id="IPR045570">
    <property type="entry name" value="Metalloprtase-TldD/E_cen_dom"/>
</dbReference>
<dbReference type="InterPro" id="IPR002510">
    <property type="entry name" value="Metalloprtase-TldD/E_N"/>
</dbReference>
<feature type="domain" description="Metalloprotease TldD/E central" evidence="7">
    <location>
        <begin position="111"/>
        <end position="218"/>
    </location>
</feature>
<accession>A0A933GMP6</accession>
<dbReference type="GO" id="GO:0005829">
    <property type="term" value="C:cytosol"/>
    <property type="evidence" value="ECO:0007669"/>
    <property type="project" value="TreeGrafter"/>
</dbReference>
<name>A0A933GMP6_UNCTE</name>
<dbReference type="GO" id="GO:0008237">
    <property type="term" value="F:metallopeptidase activity"/>
    <property type="evidence" value="ECO:0007669"/>
    <property type="project" value="UniProtKB-KW"/>
</dbReference>
<protein>
    <submittedName>
        <fullName evidence="8">TldD/PmbA family protein</fullName>
    </submittedName>
</protein>
<dbReference type="PANTHER" id="PTHR30624:SF4">
    <property type="entry name" value="METALLOPROTEASE TLDD"/>
    <property type="match status" value="1"/>
</dbReference>
<dbReference type="PIRSF" id="PIRSF004919">
    <property type="entry name" value="TldD"/>
    <property type="match status" value="1"/>
</dbReference>
<dbReference type="EMBL" id="JACQWF010000440">
    <property type="protein sequence ID" value="MBI4596748.1"/>
    <property type="molecule type" value="Genomic_DNA"/>
</dbReference>
<comment type="similarity">
    <text evidence="1">Belongs to the peptidase U62 family.</text>
</comment>
<dbReference type="GO" id="GO:0006508">
    <property type="term" value="P:proteolysis"/>
    <property type="evidence" value="ECO:0007669"/>
    <property type="project" value="UniProtKB-KW"/>
</dbReference>
<dbReference type="InterPro" id="IPR025502">
    <property type="entry name" value="TldD"/>
</dbReference>
<dbReference type="Proteomes" id="UP000772181">
    <property type="component" value="Unassembled WGS sequence"/>
</dbReference>
<dbReference type="Pfam" id="PF19289">
    <property type="entry name" value="PmbA_TldD_3rd"/>
    <property type="match status" value="1"/>
</dbReference>
<dbReference type="PANTHER" id="PTHR30624">
    <property type="entry name" value="UNCHARACTERIZED PROTEIN TLDD AND PMBA"/>
    <property type="match status" value="1"/>
</dbReference>
<keyword evidence="3" id="KW-0378">Hydrolase</keyword>